<gene>
    <name evidence="2" type="ORF">PILCRDRAFT_14362</name>
</gene>
<reference evidence="3" key="2">
    <citation type="submission" date="2015-01" db="EMBL/GenBank/DDBJ databases">
        <title>Evolutionary Origins and Diversification of the Mycorrhizal Mutualists.</title>
        <authorList>
            <consortium name="DOE Joint Genome Institute"/>
            <consortium name="Mycorrhizal Genomics Consortium"/>
            <person name="Kohler A."/>
            <person name="Kuo A."/>
            <person name="Nagy L.G."/>
            <person name="Floudas D."/>
            <person name="Copeland A."/>
            <person name="Barry K.W."/>
            <person name="Cichocki N."/>
            <person name="Veneault-Fourrey C."/>
            <person name="LaButti K."/>
            <person name="Lindquist E.A."/>
            <person name="Lipzen A."/>
            <person name="Lundell T."/>
            <person name="Morin E."/>
            <person name="Murat C."/>
            <person name="Riley R."/>
            <person name="Ohm R."/>
            <person name="Sun H."/>
            <person name="Tunlid A."/>
            <person name="Henrissat B."/>
            <person name="Grigoriev I.V."/>
            <person name="Hibbett D.S."/>
            <person name="Martin F."/>
        </authorList>
    </citation>
    <scope>NUCLEOTIDE SEQUENCE [LARGE SCALE GENOMIC DNA]</scope>
    <source>
        <strain evidence="3">F 1598</strain>
    </source>
</reference>
<feature type="signal peptide" evidence="1">
    <location>
        <begin position="1"/>
        <end position="21"/>
    </location>
</feature>
<evidence type="ECO:0000313" key="2">
    <source>
        <dbReference type="EMBL" id="KIM74452.1"/>
    </source>
</evidence>
<organism evidence="2 3">
    <name type="scientific">Piloderma croceum (strain F 1598)</name>
    <dbReference type="NCBI Taxonomy" id="765440"/>
    <lineage>
        <taxon>Eukaryota</taxon>
        <taxon>Fungi</taxon>
        <taxon>Dikarya</taxon>
        <taxon>Basidiomycota</taxon>
        <taxon>Agaricomycotina</taxon>
        <taxon>Agaricomycetes</taxon>
        <taxon>Agaricomycetidae</taxon>
        <taxon>Atheliales</taxon>
        <taxon>Atheliaceae</taxon>
        <taxon>Piloderma</taxon>
    </lineage>
</organism>
<keyword evidence="1" id="KW-0732">Signal</keyword>
<dbReference type="HOGENOM" id="CLU_2307112_0_0_1"/>
<evidence type="ECO:0000256" key="1">
    <source>
        <dbReference type="SAM" id="SignalP"/>
    </source>
</evidence>
<proteinExistence type="predicted"/>
<dbReference type="Proteomes" id="UP000054166">
    <property type="component" value="Unassembled WGS sequence"/>
</dbReference>
<name>A0A0C3BAU6_PILCF</name>
<feature type="chain" id="PRO_5002161765" description="Secreted protein" evidence="1">
    <location>
        <begin position="22"/>
        <end position="100"/>
    </location>
</feature>
<dbReference type="EMBL" id="KN833060">
    <property type="protein sequence ID" value="KIM74452.1"/>
    <property type="molecule type" value="Genomic_DNA"/>
</dbReference>
<evidence type="ECO:0008006" key="4">
    <source>
        <dbReference type="Google" id="ProtNLM"/>
    </source>
</evidence>
<dbReference type="InParanoid" id="A0A0C3BAU6"/>
<evidence type="ECO:0000313" key="3">
    <source>
        <dbReference type="Proteomes" id="UP000054166"/>
    </source>
</evidence>
<dbReference type="AlphaFoldDB" id="A0A0C3BAU6"/>
<sequence>MLPLSLFVLPLPSFMPPAIVCAPGCHLCSPGSSAAASPAAAVTASHTCVLSPPMLLLQLQLQLWNCIFHCHRHRRAYMCPPSGSPFCSCVLALHSPPFRL</sequence>
<keyword evidence="3" id="KW-1185">Reference proteome</keyword>
<protein>
    <recommendedName>
        <fullName evidence="4">Secreted protein</fullName>
    </recommendedName>
</protein>
<accession>A0A0C3BAU6</accession>
<reference evidence="2 3" key="1">
    <citation type="submission" date="2014-04" db="EMBL/GenBank/DDBJ databases">
        <authorList>
            <consortium name="DOE Joint Genome Institute"/>
            <person name="Kuo A."/>
            <person name="Tarkka M."/>
            <person name="Buscot F."/>
            <person name="Kohler A."/>
            <person name="Nagy L.G."/>
            <person name="Floudas D."/>
            <person name="Copeland A."/>
            <person name="Barry K.W."/>
            <person name="Cichocki N."/>
            <person name="Veneault-Fourrey C."/>
            <person name="LaButti K."/>
            <person name="Lindquist E.A."/>
            <person name="Lipzen A."/>
            <person name="Lundell T."/>
            <person name="Morin E."/>
            <person name="Murat C."/>
            <person name="Sun H."/>
            <person name="Tunlid A."/>
            <person name="Henrissat B."/>
            <person name="Grigoriev I.V."/>
            <person name="Hibbett D.S."/>
            <person name="Martin F."/>
            <person name="Nordberg H.P."/>
            <person name="Cantor M.N."/>
            <person name="Hua S.X."/>
        </authorList>
    </citation>
    <scope>NUCLEOTIDE SEQUENCE [LARGE SCALE GENOMIC DNA]</scope>
    <source>
        <strain evidence="2 3">F 1598</strain>
    </source>
</reference>